<dbReference type="PANTHER" id="PTHR43861:SF1">
    <property type="entry name" value="TRANS-ACONITATE 2-METHYLTRANSFERASE"/>
    <property type="match status" value="1"/>
</dbReference>
<dbReference type="HOGENOM" id="CLU_037990_5_2_5"/>
<dbReference type="NCBIfam" id="NF002463">
    <property type="entry name" value="PRK01683.1"/>
    <property type="match status" value="1"/>
</dbReference>
<dbReference type="GO" id="GO:0032259">
    <property type="term" value="P:methylation"/>
    <property type="evidence" value="ECO:0007669"/>
    <property type="project" value="UniProtKB-KW"/>
</dbReference>
<reference evidence="7 8" key="1">
    <citation type="journal article" date="2014" name="PLoS ONE">
        <title>Genome Information of Methylobacterium oryzae, a Plant-Probiotic Methylotroph in the Phyllosphere.</title>
        <authorList>
            <person name="Kwak M.J."/>
            <person name="Jeong H."/>
            <person name="Madhaiyan M."/>
            <person name="Lee Y."/>
            <person name="Sa T.M."/>
            <person name="Oh T.K."/>
            <person name="Kim J.F."/>
        </authorList>
    </citation>
    <scope>NUCLEOTIDE SEQUENCE [LARGE SCALE GENOMIC DNA]</scope>
    <source>
        <strain evidence="7 8">CBMB20</strain>
    </source>
</reference>
<comment type="subcellular location">
    <subcellularLocation>
        <location evidence="5">Cytoplasm</location>
    </subcellularLocation>
</comment>
<evidence type="ECO:0000256" key="5">
    <source>
        <dbReference type="HAMAP-Rule" id="MF_00560"/>
    </source>
</evidence>
<dbReference type="PANTHER" id="PTHR43861">
    <property type="entry name" value="TRANS-ACONITATE 2-METHYLTRANSFERASE-RELATED"/>
    <property type="match status" value="1"/>
</dbReference>
<proteinExistence type="inferred from homology"/>
<evidence type="ECO:0000256" key="1">
    <source>
        <dbReference type="ARBA" id="ARBA00022490"/>
    </source>
</evidence>
<comment type="function">
    <text evidence="5">Catalyzes the S-adenosylmethionine monomethyl esterification of trans-aconitate.</text>
</comment>
<dbReference type="Gene3D" id="3.40.50.150">
    <property type="entry name" value="Vaccinia Virus protein VP39"/>
    <property type="match status" value="1"/>
</dbReference>
<keyword evidence="2 5" id="KW-0489">Methyltransferase</keyword>
<dbReference type="STRING" id="693986.MOC_5898"/>
<sequence>MADWNPALYTRFEDERTRPAAELLARVPLDAPRLACDLGCGPGNSTALIAARFPDAEVLGLDSSPAMLESARARLPDLTFAQADAATWVPERAPDLIFANAVLQWLPDHATLLPRLFGLLAPGGVLAVQMPDNLAEPTHRLMREVAAAGPWAATIGDPAVAGRLGRMLEPAAYYDLLAPMAAEVDVWRTAYHHRMADAAAIVDWVSATGLRPFLDPLEPGEKAGFLAAYTGAIDAAYTPRSDGQRLLAFPRVFIVARKAP</sequence>
<dbReference type="GO" id="GO:0005737">
    <property type="term" value="C:cytoplasm"/>
    <property type="evidence" value="ECO:0007669"/>
    <property type="project" value="UniProtKB-SubCell"/>
</dbReference>
<dbReference type="EMBL" id="CP003811">
    <property type="protein sequence ID" value="AIQ93653.1"/>
    <property type="molecule type" value="Genomic_DNA"/>
</dbReference>
<evidence type="ECO:0000256" key="3">
    <source>
        <dbReference type="ARBA" id="ARBA00022679"/>
    </source>
</evidence>
<comment type="catalytic activity">
    <reaction evidence="5">
        <text>trans-aconitate + S-adenosyl-L-methionine = (E)-3-(methoxycarbonyl)pent-2-enedioate + S-adenosyl-L-homocysteine</text>
        <dbReference type="Rhea" id="RHEA:14969"/>
        <dbReference type="ChEBI" id="CHEBI:15708"/>
        <dbReference type="ChEBI" id="CHEBI:57470"/>
        <dbReference type="ChEBI" id="CHEBI:57856"/>
        <dbReference type="ChEBI" id="CHEBI:59789"/>
        <dbReference type="EC" id="2.1.1.144"/>
    </reaction>
</comment>
<dbReference type="SUPFAM" id="SSF53335">
    <property type="entry name" value="S-adenosyl-L-methionine-dependent methyltransferases"/>
    <property type="match status" value="1"/>
</dbReference>
<dbReference type="RefSeq" id="WP_043760274.1">
    <property type="nucleotide sequence ID" value="NZ_CP003811.1"/>
</dbReference>
<dbReference type="GeneID" id="96602092"/>
<dbReference type="Proteomes" id="UP000029492">
    <property type="component" value="Chromosome"/>
</dbReference>
<gene>
    <name evidence="5" type="primary">tam</name>
    <name evidence="7" type="ORF">MOC_5898</name>
</gene>
<evidence type="ECO:0000256" key="2">
    <source>
        <dbReference type="ARBA" id="ARBA00022603"/>
    </source>
</evidence>
<dbReference type="CDD" id="cd02440">
    <property type="entry name" value="AdoMet_MTases"/>
    <property type="match status" value="1"/>
</dbReference>
<keyword evidence="8" id="KW-1185">Reference proteome</keyword>
<dbReference type="InterPro" id="IPR023506">
    <property type="entry name" value="Trans-aconitate_MeTrfase"/>
</dbReference>
<dbReference type="HAMAP" id="MF_00560">
    <property type="entry name" value="Tran_acon_Me_trans"/>
    <property type="match status" value="1"/>
</dbReference>
<dbReference type="GO" id="GO:0030798">
    <property type="term" value="F:trans-aconitate 2-methyltransferase activity"/>
    <property type="evidence" value="ECO:0007669"/>
    <property type="project" value="UniProtKB-UniRule"/>
</dbReference>
<accession>A0A089P6H6</accession>
<organism evidence="7 8">
    <name type="scientific">Methylobacterium oryzae CBMB20</name>
    <dbReference type="NCBI Taxonomy" id="693986"/>
    <lineage>
        <taxon>Bacteria</taxon>
        <taxon>Pseudomonadati</taxon>
        <taxon>Pseudomonadota</taxon>
        <taxon>Alphaproteobacteria</taxon>
        <taxon>Hyphomicrobiales</taxon>
        <taxon>Methylobacteriaceae</taxon>
        <taxon>Methylobacterium</taxon>
    </lineage>
</organism>
<feature type="domain" description="Methyltransferase type 12" evidence="6">
    <location>
        <begin position="37"/>
        <end position="126"/>
    </location>
</feature>
<dbReference type="eggNOG" id="COG4106">
    <property type="taxonomic scope" value="Bacteria"/>
</dbReference>
<dbReference type="InterPro" id="IPR013217">
    <property type="entry name" value="Methyltransf_12"/>
</dbReference>
<evidence type="ECO:0000259" key="6">
    <source>
        <dbReference type="Pfam" id="PF08242"/>
    </source>
</evidence>
<dbReference type="Gene3D" id="1.10.150.290">
    <property type="entry name" value="S-adenosyl-L-methionine-dependent methyltransferases"/>
    <property type="match status" value="1"/>
</dbReference>
<evidence type="ECO:0000313" key="8">
    <source>
        <dbReference type="Proteomes" id="UP000029492"/>
    </source>
</evidence>
<protein>
    <recommendedName>
        <fullName evidence="5">Trans-aconitate 2-methyltransferase</fullName>
        <ecNumber evidence="5">2.1.1.144</ecNumber>
    </recommendedName>
</protein>
<keyword evidence="4 5" id="KW-0949">S-adenosyl-L-methionine</keyword>
<keyword evidence="1 5" id="KW-0963">Cytoplasm</keyword>
<keyword evidence="3 5" id="KW-0808">Transferase</keyword>
<dbReference type="Pfam" id="PF08242">
    <property type="entry name" value="Methyltransf_12"/>
    <property type="match status" value="1"/>
</dbReference>
<comment type="similarity">
    <text evidence="5">Belongs to the methyltransferase superfamily. Tam family.</text>
</comment>
<dbReference type="InterPro" id="IPR023149">
    <property type="entry name" value="Trans_acon_MeTrfase_C"/>
</dbReference>
<dbReference type="AlphaFoldDB" id="A0A089P6H6"/>
<name>A0A089P6H6_9HYPH</name>
<dbReference type="InterPro" id="IPR029063">
    <property type="entry name" value="SAM-dependent_MTases_sf"/>
</dbReference>
<dbReference type="KEGG" id="mor:MOC_5898"/>
<evidence type="ECO:0000256" key="4">
    <source>
        <dbReference type="ARBA" id="ARBA00022691"/>
    </source>
</evidence>
<dbReference type="EC" id="2.1.1.144" evidence="5"/>
<evidence type="ECO:0000313" key="7">
    <source>
        <dbReference type="EMBL" id="AIQ93653.1"/>
    </source>
</evidence>